<dbReference type="PANTHER" id="PTHR43433">
    <property type="entry name" value="HYDROLASE, ALPHA/BETA FOLD FAMILY PROTEIN"/>
    <property type="match status" value="1"/>
</dbReference>
<sequence>MANEQTQSGLVTARDRARLAYRVVKGTGSGRVALVHSLAMNGAFWDRVTPLLAGHADVLVYDCRGHGASDKPAGPYTIDLFADDLADLLDHVGWETAVVCGASMGGCVALAFAERHSARVAGLGLFDTTAWYGEDARGAWEERAQKALDGGMSALVGFQKTRWFSDSFREANPEIVEAAIGVFVKNDLQPYAETCRMLGAVDKRSALPAFGFPCRIVVGEEDYATPVAMSQALKDAIPNARMRVIERARHFTPLEVPQEIASEIEALLSAH</sequence>
<dbReference type="InterPro" id="IPR029058">
    <property type="entry name" value="AB_hydrolase_fold"/>
</dbReference>
<dbReference type="RefSeq" id="WP_023431155.1">
    <property type="nucleotide sequence ID" value="NZ_AWXZ01000016.1"/>
</dbReference>
<evidence type="ECO:0000313" key="3">
    <source>
        <dbReference type="Proteomes" id="UP000017819"/>
    </source>
</evidence>
<organism evidence="2 3">
    <name type="scientific">Lutibaculum baratangense AMV1</name>
    <dbReference type="NCBI Taxonomy" id="631454"/>
    <lineage>
        <taxon>Bacteria</taxon>
        <taxon>Pseudomonadati</taxon>
        <taxon>Pseudomonadota</taxon>
        <taxon>Alphaproteobacteria</taxon>
        <taxon>Hyphomicrobiales</taxon>
        <taxon>Tepidamorphaceae</taxon>
        <taxon>Lutibaculum</taxon>
    </lineage>
</organism>
<gene>
    <name evidence="2" type="ORF">N177_1010</name>
</gene>
<evidence type="ECO:0000313" key="2">
    <source>
        <dbReference type="EMBL" id="ESR26151.1"/>
    </source>
</evidence>
<dbReference type="OrthoDB" id="9785847at2"/>
<accession>V4RJ83</accession>
<dbReference type="EC" id="3.1.1.24" evidence="2"/>
<keyword evidence="3" id="KW-1185">Reference proteome</keyword>
<dbReference type="InterPro" id="IPR050471">
    <property type="entry name" value="AB_hydrolase"/>
</dbReference>
<keyword evidence="2" id="KW-0378">Hydrolase</keyword>
<dbReference type="Gene3D" id="3.40.50.1820">
    <property type="entry name" value="alpha/beta hydrolase"/>
    <property type="match status" value="1"/>
</dbReference>
<dbReference type="SUPFAM" id="SSF53474">
    <property type="entry name" value="alpha/beta-Hydrolases"/>
    <property type="match status" value="1"/>
</dbReference>
<reference evidence="2 3" key="1">
    <citation type="journal article" date="2014" name="Genome Announc.">
        <title>Draft Genome Sequence of Lutibaculum baratangense Strain AMV1T, Isolated from a Mud Volcano in Andamans, India.</title>
        <authorList>
            <person name="Singh A."/>
            <person name="Sreenivas A."/>
            <person name="Sathyanarayana Reddy G."/>
            <person name="Pinnaka A.K."/>
            <person name="Shivaji S."/>
        </authorList>
    </citation>
    <scope>NUCLEOTIDE SEQUENCE [LARGE SCALE GENOMIC DNA]</scope>
    <source>
        <strain evidence="2 3">AMV1</strain>
    </source>
</reference>
<dbReference type="AlphaFoldDB" id="V4RJ83"/>
<proteinExistence type="predicted"/>
<feature type="domain" description="AB hydrolase-1" evidence="1">
    <location>
        <begin position="32"/>
        <end position="255"/>
    </location>
</feature>
<comment type="caution">
    <text evidence="2">The sequence shown here is derived from an EMBL/GenBank/DDBJ whole genome shotgun (WGS) entry which is preliminary data.</text>
</comment>
<dbReference type="eggNOG" id="COG2267">
    <property type="taxonomic scope" value="Bacteria"/>
</dbReference>
<dbReference type="PATRIC" id="fig|631454.5.peg.996"/>
<dbReference type="STRING" id="631454.N177_1010"/>
<dbReference type="PRINTS" id="PR00111">
    <property type="entry name" value="ABHYDROLASE"/>
</dbReference>
<dbReference type="Proteomes" id="UP000017819">
    <property type="component" value="Unassembled WGS sequence"/>
</dbReference>
<protein>
    <submittedName>
        <fullName evidence="2">Beta-ketoadipate enol-lactone hydrolase</fullName>
        <ecNumber evidence="2">3.1.1.24</ecNumber>
    </submittedName>
</protein>
<dbReference type="Pfam" id="PF00561">
    <property type="entry name" value="Abhydrolase_1"/>
    <property type="match status" value="1"/>
</dbReference>
<evidence type="ECO:0000259" key="1">
    <source>
        <dbReference type="Pfam" id="PF00561"/>
    </source>
</evidence>
<dbReference type="InterPro" id="IPR000073">
    <property type="entry name" value="AB_hydrolase_1"/>
</dbReference>
<dbReference type="EMBL" id="AWXZ01000016">
    <property type="protein sequence ID" value="ESR26151.1"/>
    <property type="molecule type" value="Genomic_DNA"/>
</dbReference>
<name>V4RJ83_9HYPH</name>
<dbReference type="PANTHER" id="PTHR43433:SF5">
    <property type="entry name" value="AB HYDROLASE-1 DOMAIN-CONTAINING PROTEIN"/>
    <property type="match status" value="1"/>
</dbReference>
<dbReference type="GO" id="GO:0047570">
    <property type="term" value="F:3-oxoadipate enol-lactonase activity"/>
    <property type="evidence" value="ECO:0007669"/>
    <property type="project" value="UniProtKB-EC"/>
</dbReference>